<feature type="transmembrane region" description="Helical" evidence="6">
    <location>
        <begin position="306"/>
        <end position="329"/>
    </location>
</feature>
<comment type="caution">
    <text evidence="8">The sequence shown here is derived from an EMBL/GenBank/DDBJ whole genome shotgun (WGS) entry which is preliminary data.</text>
</comment>
<feature type="transmembrane region" description="Helical" evidence="6">
    <location>
        <begin position="219"/>
        <end position="243"/>
    </location>
</feature>
<reference evidence="8" key="3">
    <citation type="submission" date="2023-06" db="EMBL/GenBank/DDBJ databases">
        <authorList>
            <person name="Sun Q."/>
            <person name="Zhou Y."/>
        </authorList>
    </citation>
    <scope>NUCLEOTIDE SEQUENCE</scope>
    <source>
        <strain evidence="8">CGMCC 1.10859</strain>
    </source>
</reference>
<keyword evidence="2" id="KW-1003">Cell membrane</keyword>
<dbReference type="RefSeq" id="WP_035844240.1">
    <property type="nucleotide sequence ID" value="NZ_BNAB01000006.1"/>
</dbReference>
<keyword evidence="3 6" id="KW-0812">Transmembrane</keyword>
<evidence type="ECO:0000256" key="2">
    <source>
        <dbReference type="ARBA" id="ARBA00022475"/>
    </source>
</evidence>
<evidence type="ECO:0000256" key="4">
    <source>
        <dbReference type="ARBA" id="ARBA00022989"/>
    </source>
</evidence>
<reference evidence="8" key="1">
    <citation type="journal article" date="2014" name="Int. J. Syst. Evol. Microbiol.">
        <title>Complete genome sequence of Corynebacterium casei LMG S-19264T (=DSM 44701T), isolated from a smear-ripened cheese.</title>
        <authorList>
            <consortium name="US DOE Joint Genome Institute (JGI-PGF)"/>
            <person name="Walter F."/>
            <person name="Albersmeier A."/>
            <person name="Kalinowski J."/>
            <person name="Ruckert C."/>
        </authorList>
    </citation>
    <scope>NUCLEOTIDE SEQUENCE</scope>
    <source>
        <strain evidence="8">CGMCC 1.10859</strain>
    </source>
</reference>
<dbReference type="GO" id="GO:0022857">
    <property type="term" value="F:transmembrane transporter activity"/>
    <property type="evidence" value="ECO:0007669"/>
    <property type="project" value="InterPro"/>
</dbReference>
<feature type="transmembrane region" description="Helical" evidence="6">
    <location>
        <begin position="281"/>
        <end position="300"/>
    </location>
</feature>
<dbReference type="EMBL" id="FNOB01000007">
    <property type="protein sequence ID" value="SDW87423.1"/>
    <property type="molecule type" value="Genomic_DNA"/>
</dbReference>
<dbReference type="Pfam" id="PF07690">
    <property type="entry name" value="MFS_1"/>
    <property type="match status" value="1"/>
</dbReference>
<dbReference type="Proteomes" id="UP000634647">
    <property type="component" value="Unassembled WGS sequence"/>
</dbReference>
<keyword evidence="5 6" id="KW-0472">Membrane</keyword>
<reference evidence="9 10" key="2">
    <citation type="submission" date="2016-10" db="EMBL/GenBank/DDBJ databases">
        <authorList>
            <person name="Varghese N."/>
            <person name="Submissions S."/>
        </authorList>
    </citation>
    <scope>NUCLEOTIDE SEQUENCE [LARGE SCALE GENOMIC DNA]</scope>
    <source>
        <strain evidence="9 10">DSM 24802</strain>
    </source>
</reference>
<proteinExistence type="predicted"/>
<evidence type="ECO:0000256" key="6">
    <source>
        <dbReference type="SAM" id="Phobius"/>
    </source>
</evidence>
<feature type="transmembrane region" description="Helical" evidence="6">
    <location>
        <begin position="371"/>
        <end position="392"/>
    </location>
</feature>
<feature type="transmembrane region" description="Helical" evidence="6">
    <location>
        <begin position="78"/>
        <end position="99"/>
    </location>
</feature>
<evidence type="ECO:0000313" key="9">
    <source>
        <dbReference type="EMBL" id="SDW87423.1"/>
    </source>
</evidence>
<feature type="transmembrane region" description="Helical" evidence="6">
    <location>
        <begin position="12"/>
        <end position="38"/>
    </location>
</feature>
<evidence type="ECO:0000259" key="7">
    <source>
        <dbReference type="PROSITE" id="PS50850"/>
    </source>
</evidence>
<keyword evidence="4 6" id="KW-1133">Transmembrane helix</keyword>
<dbReference type="InterPro" id="IPR036259">
    <property type="entry name" value="MFS_trans_sf"/>
</dbReference>
<sequence>MSDAAAPRTNFLIVFTIWGAGLGAAAQFAKISVIFAPMARDYGGAAATSWLVSVVGIVGLIFGTTAGLLVVRLGPRRVLVGGLMLGAALSAFQAGMPGYGWMLASRVAEGASQLAIVVAGPVLIAEVTAPRHNGFAMSLWASFFGVSFAASALIAPVLVAAFGIAGLFAAHAAYMAVFAALLWPMLPADHSADRPAAAPWPRPREGLLAQHLAIYRSPFVAAPAAGFVFYTLMFVALVTLMPLQMPPALHGWVSEGMPLIAIAVSLTLGVQILRWLSAVRLVQLGFALAAVAALSLWLVWGEGAAMTVALLALAGSLGLVQGGSFAAIAELNRTSEDRARAAGAIAQLGNLGTATGTPLLTALIAGQAATGVLVFSVPLCLGGLAAHQWMAWRRTRGH</sequence>
<organism evidence="8 11">
    <name type="scientific">Allgaiera indica</name>
    <dbReference type="NCBI Taxonomy" id="765699"/>
    <lineage>
        <taxon>Bacteria</taxon>
        <taxon>Pseudomonadati</taxon>
        <taxon>Pseudomonadota</taxon>
        <taxon>Alphaproteobacteria</taxon>
        <taxon>Rhodobacterales</taxon>
        <taxon>Paracoccaceae</taxon>
        <taxon>Allgaiera</taxon>
    </lineage>
</organism>
<dbReference type="InterPro" id="IPR011701">
    <property type="entry name" value="MFS"/>
</dbReference>
<dbReference type="PANTHER" id="PTHR43124">
    <property type="entry name" value="PURINE EFFLUX PUMP PBUE"/>
    <property type="match status" value="1"/>
</dbReference>
<dbReference type="InterPro" id="IPR020846">
    <property type="entry name" value="MFS_dom"/>
</dbReference>
<feature type="domain" description="Major facilitator superfamily (MFS) profile" evidence="7">
    <location>
        <begin position="13"/>
        <end position="394"/>
    </location>
</feature>
<protein>
    <submittedName>
        <fullName evidence="8">MFS transporter</fullName>
    </submittedName>
    <submittedName>
        <fullName evidence="9">Predicted arabinose efflux permease, MFS family</fullName>
    </submittedName>
</protein>
<dbReference type="SUPFAM" id="SSF103473">
    <property type="entry name" value="MFS general substrate transporter"/>
    <property type="match status" value="1"/>
</dbReference>
<dbReference type="AlphaFoldDB" id="A0AAN4ZZL0"/>
<dbReference type="PANTHER" id="PTHR43124:SF3">
    <property type="entry name" value="CHLORAMPHENICOL EFFLUX PUMP RV0191"/>
    <property type="match status" value="1"/>
</dbReference>
<evidence type="ECO:0000313" key="8">
    <source>
        <dbReference type="EMBL" id="GHE01474.1"/>
    </source>
</evidence>
<evidence type="ECO:0000313" key="11">
    <source>
        <dbReference type="Proteomes" id="UP000634647"/>
    </source>
</evidence>
<accession>A0AAN4ZZL0</accession>
<dbReference type="PROSITE" id="PS50850">
    <property type="entry name" value="MFS"/>
    <property type="match status" value="1"/>
</dbReference>
<dbReference type="InterPro" id="IPR050189">
    <property type="entry name" value="MFS_Efflux_Transporters"/>
</dbReference>
<name>A0AAN4ZZL0_9RHOB</name>
<evidence type="ECO:0000256" key="3">
    <source>
        <dbReference type="ARBA" id="ARBA00022692"/>
    </source>
</evidence>
<comment type="subcellular location">
    <subcellularLocation>
        <location evidence="1">Cell membrane</location>
        <topology evidence="1">Multi-pass membrane protein</topology>
    </subcellularLocation>
</comment>
<feature type="transmembrane region" description="Helical" evidence="6">
    <location>
        <begin position="249"/>
        <end position="269"/>
    </location>
</feature>
<dbReference type="GO" id="GO:0005886">
    <property type="term" value="C:plasma membrane"/>
    <property type="evidence" value="ECO:0007669"/>
    <property type="project" value="UniProtKB-SubCell"/>
</dbReference>
<keyword evidence="10" id="KW-1185">Reference proteome</keyword>
<gene>
    <name evidence="8" type="ORF">GCM10008024_17090</name>
    <name evidence="9" type="ORF">SAMN05444006_107172</name>
</gene>
<evidence type="ECO:0000313" key="10">
    <source>
        <dbReference type="Proteomes" id="UP000199541"/>
    </source>
</evidence>
<evidence type="ECO:0000256" key="5">
    <source>
        <dbReference type="ARBA" id="ARBA00023136"/>
    </source>
</evidence>
<dbReference type="Gene3D" id="1.20.1250.20">
    <property type="entry name" value="MFS general substrate transporter like domains"/>
    <property type="match status" value="1"/>
</dbReference>
<dbReference type="Proteomes" id="UP000199541">
    <property type="component" value="Unassembled WGS sequence"/>
</dbReference>
<dbReference type="EMBL" id="BNAB01000006">
    <property type="protein sequence ID" value="GHE01474.1"/>
    <property type="molecule type" value="Genomic_DNA"/>
</dbReference>
<feature type="transmembrane region" description="Helical" evidence="6">
    <location>
        <begin position="50"/>
        <end position="71"/>
    </location>
</feature>
<feature type="transmembrane region" description="Helical" evidence="6">
    <location>
        <begin position="168"/>
        <end position="186"/>
    </location>
</feature>
<feature type="transmembrane region" description="Helical" evidence="6">
    <location>
        <begin position="141"/>
        <end position="162"/>
    </location>
</feature>
<evidence type="ECO:0000256" key="1">
    <source>
        <dbReference type="ARBA" id="ARBA00004651"/>
    </source>
</evidence>